<gene>
    <name evidence="2" type="ORF">CHYS00102_LOCUS12405</name>
</gene>
<protein>
    <recommendedName>
        <fullName evidence="3">RxLR effector protein</fullName>
    </recommendedName>
</protein>
<feature type="chain" id="PRO_5031086214" description="RxLR effector protein" evidence="1">
    <location>
        <begin position="22"/>
        <end position="118"/>
    </location>
</feature>
<feature type="signal peptide" evidence="1">
    <location>
        <begin position="1"/>
        <end position="21"/>
    </location>
</feature>
<organism evidence="2">
    <name type="scientific">Corethron hystrix</name>
    <dbReference type="NCBI Taxonomy" id="216773"/>
    <lineage>
        <taxon>Eukaryota</taxon>
        <taxon>Sar</taxon>
        <taxon>Stramenopiles</taxon>
        <taxon>Ochrophyta</taxon>
        <taxon>Bacillariophyta</taxon>
        <taxon>Coscinodiscophyceae</taxon>
        <taxon>Corethrophycidae</taxon>
        <taxon>Corethrales</taxon>
        <taxon>Corethraceae</taxon>
        <taxon>Corethron</taxon>
    </lineage>
</organism>
<name>A0A7S1BEW7_9STRA</name>
<reference evidence="2" key="1">
    <citation type="submission" date="2021-01" db="EMBL/GenBank/DDBJ databases">
        <authorList>
            <person name="Corre E."/>
            <person name="Pelletier E."/>
            <person name="Niang G."/>
            <person name="Scheremetjew M."/>
            <person name="Finn R."/>
            <person name="Kale V."/>
            <person name="Holt S."/>
            <person name="Cochrane G."/>
            <person name="Meng A."/>
            <person name="Brown T."/>
            <person name="Cohen L."/>
        </authorList>
    </citation>
    <scope>NUCLEOTIDE SEQUENCE</scope>
    <source>
        <strain evidence="2">308</strain>
    </source>
</reference>
<evidence type="ECO:0000256" key="1">
    <source>
        <dbReference type="SAM" id="SignalP"/>
    </source>
</evidence>
<dbReference type="AlphaFoldDB" id="A0A7S1BEW7"/>
<evidence type="ECO:0000313" key="2">
    <source>
        <dbReference type="EMBL" id="CAD8885208.1"/>
    </source>
</evidence>
<sequence length="118" mass="12808">MRSQIFLAIALVCSSLSHSDGFVISSSSARRTSSLAMGVPTDLASKSKDDLIAIINENRATKKALFAEEKATLANKAAVRDVRKTIALASHALFEKHGVAMKQSEAFENKKKLGQFQR</sequence>
<proteinExistence type="predicted"/>
<dbReference type="EMBL" id="HBFR01016991">
    <property type="protein sequence ID" value="CAD8885208.1"/>
    <property type="molecule type" value="Transcribed_RNA"/>
</dbReference>
<accession>A0A7S1BEW7</accession>
<keyword evidence="1" id="KW-0732">Signal</keyword>
<evidence type="ECO:0008006" key="3">
    <source>
        <dbReference type="Google" id="ProtNLM"/>
    </source>
</evidence>